<gene>
    <name evidence="2" type="ORF">BMF97_12805</name>
</gene>
<sequence length="104" mass="11452">MENKTPETEIIVPVNNVQTKPTQVIIVQNRKSVGLAFILTFFFGPLGMLYSTVAGGIIMFFLSIIIAIVTFGFGLFITWPVCIIWGTIAASQSNANIQRINTRS</sequence>
<dbReference type="EMBL" id="MPOG01000014">
    <property type="protein sequence ID" value="OOH94234.1"/>
    <property type="molecule type" value="Genomic_DNA"/>
</dbReference>
<protein>
    <submittedName>
        <fullName evidence="2">Uncharacterized protein</fullName>
    </submittedName>
</protein>
<dbReference type="OrthoDB" id="122635at2"/>
<reference evidence="2 3" key="1">
    <citation type="submission" date="2016-11" db="EMBL/GenBank/DDBJ databases">
        <title>Genome sequence and comparative genomic analysis of clinical strain Elizabethkingia meningoseptica 61421 PRCM.</title>
        <authorList>
            <person name="Wang M."/>
            <person name="Hu S."/>
            <person name="Cao L."/>
            <person name="Jiang T."/>
            <person name="Zhou Y."/>
            <person name="Ming D."/>
        </authorList>
    </citation>
    <scope>NUCLEOTIDE SEQUENCE [LARGE SCALE GENOMIC DNA]</scope>
    <source>
        <strain evidence="2 3">61421 PRCM</strain>
    </source>
</reference>
<dbReference type="STRING" id="238.BBD35_12125"/>
<name>A0A1V3TYQ0_ELIME</name>
<feature type="transmembrane region" description="Helical" evidence="1">
    <location>
        <begin position="57"/>
        <end position="90"/>
    </location>
</feature>
<keyword evidence="1" id="KW-1133">Transmembrane helix</keyword>
<dbReference type="GeneID" id="48542685"/>
<proteinExistence type="predicted"/>
<comment type="caution">
    <text evidence="2">The sequence shown here is derived from an EMBL/GenBank/DDBJ whole genome shotgun (WGS) entry which is preliminary data.</text>
</comment>
<keyword evidence="1" id="KW-0812">Transmembrane</keyword>
<keyword evidence="1" id="KW-0472">Membrane</keyword>
<dbReference type="KEGG" id="emg:BBD33_09810"/>
<organism evidence="2 3">
    <name type="scientific">Elizabethkingia meningoseptica</name>
    <name type="common">Chryseobacterium meningosepticum</name>
    <dbReference type="NCBI Taxonomy" id="238"/>
    <lineage>
        <taxon>Bacteria</taxon>
        <taxon>Pseudomonadati</taxon>
        <taxon>Bacteroidota</taxon>
        <taxon>Flavobacteriia</taxon>
        <taxon>Flavobacteriales</taxon>
        <taxon>Weeksellaceae</taxon>
        <taxon>Elizabethkingia</taxon>
    </lineage>
</organism>
<dbReference type="RefSeq" id="WP_016198654.1">
    <property type="nucleotide sequence ID" value="NZ_CP014338.1"/>
</dbReference>
<evidence type="ECO:0000313" key="3">
    <source>
        <dbReference type="Proteomes" id="UP000188947"/>
    </source>
</evidence>
<dbReference type="AlphaFoldDB" id="A0A1V3TYQ0"/>
<keyword evidence="3" id="KW-1185">Reference proteome</keyword>
<accession>A0A1V3TYQ0</accession>
<dbReference type="eggNOG" id="ENOG50332RC">
    <property type="taxonomic scope" value="Bacteria"/>
</dbReference>
<dbReference type="Proteomes" id="UP000188947">
    <property type="component" value="Unassembled WGS sequence"/>
</dbReference>
<feature type="transmembrane region" description="Helical" evidence="1">
    <location>
        <begin position="33"/>
        <end position="51"/>
    </location>
</feature>
<evidence type="ECO:0000256" key="1">
    <source>
        <dbReference type="SAM" id="Phobius"/>
    </source>
</evidence>
<evidence type="ECO:0000313" key="2">
    <source>
        <dbReference type="EMBL" id="OOH94234.1"/>
    </source>
</evidence>